<evidence type="ECO:0000256" key="3">
    <source>
        <dbReference type="ARBA" id="ARBA00022683"/>
    </source>
</evidence>
<evidence type="ECO:0000313" key="5">
    <source>
        <dbReference type="EMBL" id="QIB27842.1"/>
    </source>
</evidence>
<dbReference type="InterPro" id="IPR050399">
    <property type="entry name" value="HPr"/>
</dbReference>
<organism evidence="5 6">
    <name type="scientific">Caloranaerobacter azorensis</name>
    <dbReference type="NCBI Taxonomy" id="116090"/>
    <lineage>
        <taxon>Bacteria</taxon>
        <taxon>Bacillati</taxon>
        <taxon>Bacillota</taxon>
        <taxon>Tissierellia</taxon>
        <taxon>Tissierellales</taxon>
        <taxon>Thermohalobacteraceae</taxon>
        <taxon>Caloranaerobacter</taxon>
    </lineage>
</organism>
<dbReference type="AlphaFoldDB" id="A0A6P1YFY3"/>
<accession>A0A6P1YFY3</accession>
<evidence type="ECO:0000259" key="4">
    <source>
        <dbReference type="PROSITE" id="PS51350"/>
    </source>
</evidence>
<dbReference type="RefSeq" id="WP_163235662.1">
    <property type="nucleotide sequence ID" value="NZ_CP048617.1"/>
</dbReference>
<dbReference type="SUPFAM" id="SSF55594">
    <property type="entry name" value="HPr-like"/>
    <property type="match status" value="1"/>
</dbReference>
<sequence length="88" mass="9498">MKKLTIVLNNKYGLHARPAGLFVKTANKFKSSITIKKDGKSANGKSIMGILGIAASKGDKLEIIAEGCDEVEAINEIRALFDSILIHE</sequence>
<dbReference type="PANTHER" id="PTHR33705">
    <property type="entry name" value="PHOSPHOCARRIER PROTEIN HPR"/>
    <property type="match status" value="1"/>
</dbReference>
<reference evidence="5 6" key="1">
    <citation type="submission" date="2020-02" db="EMBL/GenBank/DDBJ databases">
        <title>Thermophilic hydrogen producing bacteria, Caloranaerobacter azorensis.</title>
        <authorList>
            <person name="Baek K."/>
        </authorList>
    </citation>
    <scope>NUCLEOTIDE SEQUENCE [LARGE SCALE GENOMIC DNA]</scope>
    <source>
        <strain evidence="5 6">T3-1</strain>
    </source>
</reference>
<dbReference type="GO" id="GO:0009401">
    <property type="term" value="P:phosphoenolpyruvate-dependent sugar phosphotransferase system"/>
    <property type="evidence" value="ECO:0007669"/>
    <property type="project" value="UniProtKB-KW"/>
</dbReference>
<dbReference type="InterPro" id="IPR000032">
    <property type="entry name" value="HPr-like"/>
</dbReference>
<protein>
    <submittedName>
        <fullName evidence="5">HPr family phosphocarrier protein</fullName>
    </submittedName>
</protein>
<proteinExistence type="predicted"/>
<feature type="domain" description="HPr" evidence="4">
    <location>
        <begin position="1"/>
        <end position="88"/>
    </location>
</feature>
<dbReference type="NCBIfam" id="TIGR01003">
    <property type="entry name" value="PTS_HPr_family"/>
    <property type="match status" value="1"/>
</dbReference>
<dbReference type="GO" id="GO:0005737">
    <property type="term" value="C:cytoplasm"/>
    <property type="evidence" value="ECO:0007669"/>
    <property type="project" value="UniProtKB-SubCell"/>
</dbReference>
<keyword evidence="2" id="KW-0963">Cytoplasm</keyword>
<dbReference type="PRINTS" id="PR00107">
    <property type="entry name" value="PHOSPHOCPHPR"/>
</dbReference>
<name>A0A6P1YFY3_9FIRM</name>
<evidence type="ECO:0000313" key="6">
    <source>
        <dbReference type="Proteomes" id="UP000464452"/>
    </source>
</evidence>
<comment type="subcellular location">
    <subcellularLocation>
        <location evidence="1">Cytoplasm</location>
    </subcellularLocation>
</comment>
<evidence type="ECO:0000256" key="1">
    <source>
        <dbReference type="ARBA" id="ARBA00004496"/>
    </source>
</evidence>
<dbReference type="KEGG" id="cazo:G3A45_11460"/>
<keyword evidence="3" id="KW-0598">Phosphotransferase system</keyword>
<dbReference type="Pfam" id="PF00381">
    <property type="entry name" value="PTS-HPr"/>
    <property type="match status" value="1"/>
</dbReference>
<gene>
    <name evidence="5" type="ORF">G3A45_11460</name>
</gene>
<dbReference type="PANTHER" id="PTHR33705:SF2">
    <property type="entry name" value="PHOSPHOCARRIER PROTEIN NPR"/>
    <property type="match status" value="1"/>
</dbReference>
<dbReference type="PROSITE" id="PS00589">
    <property type="entry name" value="PTS_HPR_SER"/>
    <property type="match status" value="1"/>
</dbReference>
<evidence type="ECO:0000256" key="2">
    <source>
        <dbReference type="ARBA" id="ARBA00022490"/>
    </source>
</evidence>
<dbReference type="InterPro" id="IPR035895">
    <property type="entry name" value="HPr-like_sf"/>
</dbReference>
<dbReference type="InterPro" id="IPR002114">
    <property type="entry name" value="PTS_HPr_Ser_P_site"/>
</dbReference>
<dbReference type="Proteomes" id="UP000464452">
    <property type="component" value="Chromosome"/>
</dbReference>
<dbReference type="CDD" id="cd00367">
    <property type="entry name" value="PTS-HPr_like"/>
    <property type="match status" value="1"/>
</dbReference>
<dbReference type="PROSITE" id="PS51350">
    <property type="entry name" value="PTS_HPR_DOM"/>
    <property type="match status" value="1"/>
</dbReference>
<dbReference type="Gene3D" id="3.30.1340.10">
    <property type="entry name" value="HPr-like"/>
    <property type="match status" value="1"/>
</dbReference>
<dbReference type="EMBL" id="CP048617">
    <property type="protein sequence ID" value="QIB27842.1"/>
    <property type="molecule type" value="Genomic_DNA"/>
</dbReference>